<evidence type="ECO:0000256" key="1">
    <source>
        <dbReference type="ARBA" id="ARBA00022729"/>
    </source>
</evidence>
<dbReference type="InterPro" id="IPR027385">
    <property type="entry name" value="Beta-barrel_OMP"/>
</dbReference>
<dbReference type="EMBL" id="LS483452">
    <property type="protein sequence ID" value="SQH78171.1"/>
    <property type="molecule type" value="Genomic_DNA"/>
</dbReference>
<name>A0A330M773_9GAMM</name>
<organism evidence="4 5">
    <name type="scientific">Shewanella benthica</name>
    <dbReference type="NCBI Taxonomy" id="43661"/>
    <lineage>
        <taxon>Bacteria</taxon>
        <taxon>Pseudomonadati</taxon>
        <taxon>Pseudomonadota</taxon>
        <taxon>Gammaproteobacteria</taxon>
        <taxon>Alteromonadales</taxon>
        <taxon>Shewanellaceae</taxon>
        <taxon>Shewanella</taxon>
    </lineage>
</organism>
<dbReference type="KEGG" id="sbk:SHEWBE_4211"/>
<evidence type="ECO:0000313" key="4">
    <source>
        <dbReference type="EMBL" id="SQH78171.1"/>
    </source>
</evidence>
<accession>A0A330M773</accession>
<gene>
    <name evidence="4" type="ORF">SHEWBE_4211</name>
</gene>
<dbReference type="Gene3D" id="2.40.160.20">
    <property type="match status" value="1"/>
</dbReference>
<feature type="domain" description="Outer membrane protein beta-barrel" evidence="3">
    <location>
        <begin position="17"/>
        <end position="209"/>
    </location>
</feature>
<sequence>MKKYTQLLLTAWVGTGALFTAPASAEVFVAPFAGYSFAASEFDVTQTDTSEQGKVKIAESANYGLMMGVTTDDPGNIYFLYSSQSTDLRSGGNFSADSVIDLTVDYFHLGGSLFFPNGNLKPYVTVSMGVTNMRPSGDYSNESRFSMGFGAGLEYEVTPTVSLFADARGYATFINSDNALFCNGGQCIWNINADIMWQGQVNAGVKLTF</sequence>
<dbReference type="RefSeq" id="WP_172605719.1">
    <property type="nucleotide sequence ID" value="NZ_LS483452.1"/>
</dbReference>
<feature type="signal peptide" evidence="2">
    <location>
        <begin position="1"/>
        <end position="25"/>
    </location>
</feature>
<proteinExistence type="predicted"/>
<evidence type="ECO:0000256" key="2">
    <source>
        <dbReference type="SAM" id="SignalP"/>
    </source>
</evidence>
<protein>
    <recommendedName>
        <fullName evidence="3">Outer membrane protein beta-barrel domain-containing protein</fullName>
    </recommendedName>
</protein>
<dbReference type="InterPro" id="IPR011250">
    <property type="entry name" value="OMP/PagP_B-barrel"/>
</dbReference>
<dbReference type="Proteomes" id="UP000250123">
    <property type="component" value="Chromosome SHEWBE"/>
</dbReference>
<reference evidence="5" key="1">
    <citation type="submission" date="2018-06" db="EMBL/GenBank/DDBJ databases">
        <authorList>
            <person name="Cea G.-C."/>
            <person name="William W."/>
        </authorList>
    </citation>
    <scope>NUCLEOTIDE SEQUENCE [LARGE SCALE GENOMIC DNA]</scope>
    <source>
        <strain evidence="5">DB21MT-2</strain>
    </source>
</reference>
<feature type="chain" id="PRO_5016368924" description="Outer membrane protein beta-barrel domain-containing protein" evidence="2">
    <location>
        <begin position="26"/>
        <end position="209"/>
    </location>
</feature>
<dbReference type="Pfam" id="PF13505">
    <property type="entry name" value="OMP_b-brl"/>
    <property type="match status" value="1"/>
</dbReference>
<dbReference type="AlphaFoldDB" id="A0A330M773"/>
<keyword evidence="1 2" id="KW-0732">Signal</keyword>
<evidence type="ECO:0000313" key="5">
    <source>
        <dbReference type="Proteomes" id="UP000250123"/>
    </source>
</evidence>
<evidence type="ECO:0000259" key="3">
    <source>
        <dbReference type="Pfam" id="PF13505"/>
    </source>
</evidence>
<dbReference type="SUPFAM" id="SSF56925">
    <property type="entry name" value="OMPA-like"/>
    <property type="match status" value="1"/>
</dbReference>